<dbReference type="PROSITE" id="PS51257">
    <property type="entry name" value="PROKAR_LIPOPROTEIN"/>
    <property type="match status" value="1"/>
</dbReference>
<gene>
    <name evidence="4" type="ORF">BACCIP111895_03984</name>
</gene>
<dbReference type="Gene3D" id="2.60.40.1240">
    <property type="match status" value="1"/>
</dbReference>
<dbReference type="InterPro" id="IPR029050">
    <property type="entry name" value="Immunoprotect_excell_Ig-like"/>
</dbReference>
<keyword evidence="1 3" id="KW-0732">Signal</keyword>
<dbReference type="RefSeq" id="WP_248737031.1">
    <property type="nucleotide sequence ID" value="NZ_CALBWS010000032.1"/>
</dbReference>
<evidence type="ECO:0000256" key="1">
    <source>
        <dbReference type="ARBA" id="ARBA00022729"/>
    </source>
</evidence>
<evidence type="ECO:0000256" key="3">
    <source>
        <dbReference type="SAM" id="SignalP"/>
    </source>
</evidence>
<sequence>MQFNLKKMLSLSLIGLLTVAVLGACGQDTKDVSIKSDDNKQESTKKTSDTNKSEGTEKKEETKSKLGSRTNPVPFQTTAKVEDELFNDNGDSFPIKFDLTVVEVVRGDAAFQKLKSMNEFNEPAPEGYEWVLAKTKVKFTESETQDLAFRIDGIMNFKMVSESGDIYSGDVIATTEPDFSFEMYVGNEKEGYITGLVKTGEKAQLRYEEILDGQVFFNLQ</sequence>
<evidence type="ECO:0000313" key="4">
    <source>
        <dbReference type="EMBL" id="CAH2716796.1"/>
    </source>
</evidence>
<accession>A0ABM9EXA1</accession>
<evidence type="ECO:0000256" key="2">
    <source>
        <dbReference type="SAM" id="MobiDB-lite"/>
    </source>
</evidence>
<evidence type="ECO:0000313" key="5">
    <source>
        <dbReference type="Proteomes" id="UP000838308"/>
    </source>
</evidence>
<feature type="chain" id="PRO_5045631949" description="Lipoprotein" evidence="3">
    <location>
        <begin position="27"/>
        <end position="220"/>
    </location>
</feature>
<proteinExistence type="predicted"/>
<keyword evidence="5" id="KW-1185">Reference proteome</keyword>
<dbReference type="EMBL" id="CALBWS010000032">
    <property type="protein sequence ID" value="CAH2716796.1"/>
    <property type="molecule type" value="Genomic_DNA"/>
</dbReference>
<name>A0ABM9EXA1_9BACI</name>
<organism evidence="4 5">
    <name type="scientific">Neobacillus rhizosphaerae</name>
    <dbReference type="NCBI Taxonomy" id="2880965"/>
    <lineage>
        <taxon>Bacteria</taxon>
        <taxon>Bacillati</taxon>
        <taxon>Bacillota</taxon>
        <taxon>Bacilli</taxon>
        <taxon>Bacillales</taxon>
        <taxon>Bacillaceae</taxon>
        <taxon>Neobacillus</taxon>
    </lineage>
</organism>
<evidence type="ECO:0008006" key="6">
    <source>
        <dbReference type="Google" id="ProtNLM"/>
    </source>
</evidence>
<feature type="signal peptide" evidence="3">
    <location>
        <begin position="1"/>
        <end position="26"/>
    </location>
</feature>
<dbReference type="Proteomes" id="UP000838308">
    <property type="component" value="Unassembled WGS sequence"/>
</dbReference>
<feature type="region of interest" description="Disordered" evidence="2">
    <location>
        <begin position="30"/>
        <end position="73"/>
    </location>
</feature>
<feature type="compositionally biased region" description="Basic and acidic residues" evidence="2">
    <location>
        <begin position="30"/>
        <end position="64"/>
    </location>
</feature>
<protein>
    <recommendedName>
        <fullName evidence="6">Lipoprotein</fullName>
    </recommendedName>
</protein>
<comment type="caution">
    <text evidence="4">The sequence shown here is derived from an EMBL/GenBank/DDBJ whole genome shotgun (WGS) entry which is preliminary data.</text>
</comment>
<reference evidence="4" key="1">
    <citation type="submission" date="2022-04" db="EMBL/GenBank/DDBJ databases">
        <authorList>
            <person name="Criscuolo A."/>
        </authorList>
    </citation>
    <scope>NUCLEOTIDE SEQUENCE</scope>
    <source>
        <strain evidence="4">CIP111895</strain>
    </source>
</reference>